<keyword evidence="4" id="KW-1185">Reference proteome</keyword>
<evidence type="ECO:0000313" key="3">
    <source>
        <dbReference type="EMBL" id="KAH9842020.1"/>
    </source>
</evidence>
<feature type="transmembrane region" description="Helical" evidence="2">
    <location>
        <begin position="96"/>
        <end position="116"/>
    </location>
</feature>
<feature type="compositionally biased region" description="Low complexity" evidence="1">
    <location>
        <begin position="9"/>
        <end position="30"/>
    </location>
</feature>
<keyword evidence="2" id="KW-0812">Transmembrane</keyword>
<accession>A0ABQ8KT76</accession>
<keyword evidence="2" id="KW-0472">Membrane</keyword>
<protein>
    <submittedName>
        <fullName evidence="3">Uncharacterized protein</fullName>
    </submittedName>
</protein>
<dbReference type="Proteomes" id="UP000814176">
    <property type="component" value="Unassembled WGS sequence"/>
</dbReference>
<sequence length="457" mass="50047">MSDTVSTQSTSPRRSARLRTASTASSRAVSQNNTRSVRASDRTDFKLLVPINPNDHIARSPSVGLHAIAVEEAARPSLAVGTTSTNGGESSRRLRYCYSSICAGLLVAVLSLSLLLEDTRRYVTFACAWTIYSVALANPIGDTYAHLLKSMVPVLMCLAPTPLVLLPSCRLAAADHRLNANWSDYVDLVAIQSSWVAGTTNETLNRLESTLQLYVTALKIHRSSQSLFDSMASSGTLAQASEALAEDAGKVARDVIELHKEASIVAQGVNDLHWAAIIALSRVQSTSHTWTRLIYPGNAWIVSRLFEAVDLSISESSRRLTPYIHATLADVFHLAGSLAVIDDCITDHCPRTYRGLGARGFLRSAAGPEPNRCRDLMLIVELARYDIREILTSIQDMVSVADNANRQIMGLRNKLARRWETQPVEHIGMGDLVIHIDNIALAQRNTDIKSNVEYFPI</sequence>
<evidence type="ECO:0000256" key="1">
    <source>
        <dbReference type="SAM" id="MobiDB-lite"/>
    </source>
</evidence>
<organism evidence="3 4">
    <name type="scientific">Rhodofomes roseus</name>
    <dbReference type="NCBI Taxonomy" id="34475"/>
    <lineage>
        <taxon>Eukaryota</taxon>
        <taxon>Fungi</taxon>
        <taxon>Dikarya</taxon>
        <taxon>Basidiomycota</taxon>
        <taxon>Agaricomycotina</taxon>
        <taxon>Agaricomycetes</taxon>
        <taxon>Polyporales</taxon>
        <taxon>Rhodofomes</taxon>
    </lineage>
</organism>
<dbReference type="GeneID" id="72007770"/>
<keyword evidence="2" id="KW-1133">Transmembrane helix</keyword>
<evidence type="ECO:0000256" key="2">
    <source>
        <dbReference type="SAM" id="Phobius"/>
    </source>
</evidence>
<comment type="caution">
    <text evidence="3">The sequence shown here is derived from an EMBL/GenBank/DDBJ whole genome shotgun (WGS) entry which is preliminary data.</text>
</comment>
<feature type="region of interest" description="Disordered" evidence="1">
    <location>
        <begin position="1"/>
        <end position="37"/>
    </location>
</feature>
<evidence type="ECO:0000313" key="4">
    <source>
        <dbReference type="Proteomes" id="UP000814176"/>
    </source>
</evidence>
<name>A0ABQ8KT76_9APHY</name>
<gene>
    <name evidence="3" type="ORF">C8Q71DRAFT_854373</name>
</gene>
<dbReference type="RefSeq" id="XP_047783319.1">
    <property type="nucleotide sequence ID" value="XM_047927038.1"/>
</dbReference>
<reference evidence="3 4" key="1">
    <citation type="journal article" date="2021" name="Environ. Microbiol.">
        <title>Gene family expansions and transcriptome signatures uncover fungal adaptations to wood decay.</title>
        <authorList>
            <person name="Hage H."/>
            <person name="Miyauchi S."/>
            <person name="Viragh M."/>
            <person name="Drula E."/>
            <person name="Min B."/>
            <person name="Chaduli D."/>
            <person name="Navarro D."/>
            <person name="Favel A."/>
            <person name="Norest M."/>
            <person name="Lesage-Meessen L."/>
            <person name="Balint B."/>
            <person name="Merenyi Z."/>
            <person name="de Eugenio L."/>
            <person name="Morin E."/>
            <person name="Martinez A.T."/>
            <person name="Baldrian P."/>
            <person name="Stursova M."/>
            <person name="Martinez M.J."/>
            <person name="Novotny C."/>
            <person name="Magnuson J.K."/>
            <person name="Spatafora J.W."/>
            <person name="Maurice S."/>
            <person name="Pangilinan J."/>
            <person name="Andreopoulos W."/>
            <person name="LaButti K."/>
            <person name="Hundley H."/>
            <person name="Na H."/>
            <person name="Kuo A."/>
            <person name="Barry K."/>
            <person name="Lipzen A."/>
            <person name="Henrissat B."/>
            <person name="Riley R."/>
            <person name="Ahrendt S."/>
            <person name="Nagy L.G."/>
            <person name="Grigoriev I.V."/>
            <person name="Martin F."/>
            <person name="Rosso M.N."/>
        </authorList>
    </citation>
    <scope>NUCLEOTIDE SEQUENCE [LARGE SCALE GENOMIC DNA]</scope>
    <source>
        <strain evidence="3 4">CIRM-BRFM 1785</strain>
    </source>
</reference>
<dbReference type="EMBL" id="JADCUA010000003">
    <property type="protein sequence ID" value="KAH9842020.1"/>
    <property type="molecule type" value="Genomic_DNA"/>
</dbReference>
<proteinExistence type="predicted"/>